<sequence length="366" mass="42846">MGEFEVNLQALIRQIRAEQYEIKVHALASMYEFLRDNIVPFSVFEDEFDDLFESIFHEVVYCKYKSDHDLALAVICVLSLSYGDLIEDNVVDFIKRLIPEFENATNKNSFMFFAIAFSMAFSVDNDELCEKLFSEYIELILNKKGRPMRLSPMSVSYIFTGLNLLMSIFSAKYATETFKSDLEAVIIQGIHSAHADIVRPAIEMAGVIYESYLNQERNYYMQEDQSRLFAMQFLKKLEESGDRIGKKSESKSIKACLLQVQGFLQGKETFVKYKFLEQEIKFNNIQSQIIINCIKDILKTGFQMHMIKNSLIQSILEYRLAPLREGIINSKTIRKIQQSREVKKDRDQDREKKRKQKEERMEDDHF</sequence>
<dbReference type="EMBL" id="DS114117">
    <property type="protein sequence ID" value="EAX90341.1"/>
    <property type="molecule type" value="Genomic_DNA"/>
</dbReference>
<dbReference type="PANTHER" id="PTHR12354">
    <property type="entry name" value="INTERFERON-RELATED DEVELOPMENTAL REGULATOR"/>
    <property type="match status" value="1"/>
</dbReference>
<evidence type="ECO:0000313" key="3">
    <source>
        <dbReference type="Proteomes" id="UP000001542"/>
    </source>
</evidence>
<evidence type="ECO:0000313" key="2">
    <source>
        <dbReference type="EMBL" id="EAX90341.1"/>
    </source>
</evidence>
<feature type="region of interest" description="Disordered" evidence="1">
    <location>
        <begin position="336"/>
        <end position="366"/>
    </location>
</feature>
<dbReference type="InterPro" id="IPR039777">
    <property type="entry name" value="IFRD"/>
</dbReference>
<dbReference type="RefSeq" id="XP_001303271.1">
    <property type="nucleotide sequence ID" value="XM_001303270.1"/>
</dbReference>
<dbReference type="PANTHER" id="PTHR12354:SF1">
    <property type="entry name" value="INTERFERON-RELATED DEVELOPMENTAL REGULATOR 1"/>
    <property type="match status" value="1"/>
</dbReference>
<accession>A2FXN0</accession>
<dbReference type="VEuPathDB" id="TrichDB:TVAG_385390"/>
<proteinExistence type="predicted"/>
<evidence type="ECO:0008006" key="4">
    <source>
        <dbReference type="Google" id="ProtNLM"/>
    </source>
</evidence>
<dbReference type="VEuPathDB" id="TrichDB:TVAGG3_0640220"/>
<dbReference type="Proteomes" id="UP000001542">
    <property type="component" value="Unassembled WGS sequence"/>
</dbReference>
<evidence type="ECO:0000256" key="1">
    <source>
        <dbReference type="SAM" id="MobiDB-lite"/>
    </source>
</evidence>
<name>A2FXN0_TRIV3</name>
<dbReference type="InterPro" id="IPR016024">
    <property type="entry name" value="ARM-type_fold"/>
</dbReference>
<dbReference type="InParanoid" id="A2FXN0"/>
<gene>
    <name evidence="2" type="ORF">TVAG_385390</name>
</gene>
<dbReference type="SMR" id="A2FXN0"/>
<dbReference type="KEGG" id="tva:4748024"/>
<reference evidence="2" key="2">
    <citation type="journal article" date="2007" name="Science">
        <title>Draft genome sequence of the sexually transmitted pathogen Trichomonas vaginalis.</title>
        <authorList>
            <person name="Carlton J.M."/>
            <person name="Hirt R.P."/>
            <person name="Silva J.C."/>
            <person name="Delcher A.L."/>
            <person name="Schatz M."/>
            <person name="Zhao Q."/>
            <person name="Wortman J.R."/>
            <person name="Bidwell S.L."/>
            <person name="Alsmark U.C.M."/>
            <person name="Besteiro S."/>
            <person name="Sicheritz-Ponten T."/>
            <person name="Noel C.J."/>
            <person name="Dacks J.B."/>
            <person name="Foster P.G."/>
            <person name="Simillion C."/>
            <person name="Van de Peer Y."/>
            <person name="Miranda-Saavedra D."/>
            <person name="Barton G.J."/>
            <person name="Westrop G.D."/>
            <person name="Mueller S."/>
            <person name="Dessi D."/>
            <person name="Fiori P.L."/>
            <person name="Ren Q."/>
            <person name="Paulsen I."/>
            <person name="Zhang H."/>
            <person name="Bastida-Corcuera F.D."/>
            <person name="Simoes-Barbosa A."/>
            <person name="Brown M.T."/>
            <person name="Hayes R.D."/>
            <person name="Mukherjee M."/>
            <person name="Okumura C.Y."/>
            <person name="Schneider R."/>
            <person name="Smith A.J."/>
            <person name="Vanacova S."/>
            <person name="Villalvazo M."/>
            <person name="Haas B.J."/>
            <person name="Pertea M."/>
            <person name="Feldblyum T.V."/>
            <person name="Utterback T.R."/>
            <person name="Shu C.L."/>
            <person name="Osoegawa K."/>
            <person name="de Jong P.J."/>
            <person name="Hrdy I."/>
            <person name="Horvathova L."/>
            <person name="Zubacova Z."/>
            <person name="Dolezal P."/>
            <person name="Malik S.B."/>
            <person name="Logsdon J.M. Jr."/>
            <person name="Henze K."/>
            <person name="Gupta A."/>
            <person name="Wang C.C."/>
            <person name="Dunne R.L."/>
            <person name="Upcroft J.A."/>
            <person name="Upcroft P."/>
            <person name="White O."/>
            <person name="Salzberg S.L."/>
            <person name="Tang P."/>
            <person name="Chiu C.-H."/>
            <person name="Lee Y.-S."/>
            <person name="Embley T.M."/>
            <person name="Coombs G.H."/>
            <person name="Mottram J.C."/>
            <person name="Tachezy J."/>
            <person name="Fraser-Liggett C.M."/>
            <person name="Johnson P.J."/>
        </authorList>
    </citation>
    <scope>NUCLEOTIDE SEQUENCE [LARGE SCALE GENOMIC DNA]</scope>
    <source>
        <strain evidence="2">G3</strain>
    </source>
</reference>
<reference evidence="2" key="1">
    <citation type="submission" date="2006-10" db="EMBL/GenBank/DDBJ databases">
        <authorList>
            <person name="Amadeo P."/>
            <person name="Zhao Q."/>
            <person name="Wortman J."/>
            <person name="Fraser-Liggett C."/>
            <person name="Carlton J."/>
        </authorList>
    </citation>
    <scope>NUCLEOTIDE SEQUENCE</scope>
    <source>
        <strain evidence="2">G3</strain>
    </source>
</reference>
<feature type="compositionally biased region" description="Basic and acidic residues" evidence="1">
    <location>
        <begin position="338"/>
        <end position="366"/>
    </location>
</feature>
<organism evidence="2 3">
    <name type="scientific">Trichomonas vaginalis (strain ATCC PRA-98 / G3)</name>
    <dbReference type="NCBI Taxonomy" id="412133"/>
    <lineage>
        <taxon>Eukaryota</taxon>
        <taxon>Metamonada</taxon>
        <taxon>Parabasalia</taxon>
        <taxon>Trichomonadida</taxon>
        <taxon>Trichomonadidae</taxon>
        <taxon>Trichomonas</taxon>
    </lineage>
</organism>
<keyword evidence="3" id="KW-1185">Reference proteome</keyword>
<dbReference type="SUPFAM" id="SSF48371">
    <property type="entry name" value="ARM repeat"/>
    <property type="match status" value="1"/>
</dbReference>
<dbReference type="AlphaFoldDB" id="A2FXN0"/>
<protein>
    <recommendedName>
        <fullName evidence="4">Interferon-related developmental regulator N-terminal domain-containing protein</fullName>
    </recommendedName>
</protein>